<feature type="domain" description="C3H1-type" evidence="3">
    <location>
        <begin position="2278"/>
        <end position="2305"/>
    </location>
</feature>
<comment type="caution">
    <text evidence="4">The sequence shown here is derived from an EMBL/GenBank/DDBJ whole genome shotgun (WGS) entry which is preliminary data.</text>
</comment>
<feature type="region of interest" description="Disordered" evidence="2">
    <location>
        <begin position="164"/>
        <end position="188"/>
    </location>
</feature>
<feature type="compositionally biased region" description="Polar residues" evidence="2">
    <location>
        <begin position="1074"/>
        <end position="1090"/>
    </location>
</feature>
<dbReference type="Gene3D" id="4.10.1000.10">
    <property type="entry name" value="Zinc finger, CCCH-type"/>
    <property type="match status" value="1"/>
</dbReference>
<dbReference type="PROSITE" id="PS50103">
    <property type="entry name" value="ZF_C3H1"/>
    <property type="match status" value="2"/>
</dbReference>
<keyword evidence="1" id="KW-0863">Zinc-finger</keyword>
<dbReference type="SMART" id="SM00356">
    <property type="entry name" value="ZnF_C3H1"/>
    <property type="match status" value="2"/>
</dbReference>
<evidence type="ECO:0000256" key="1">
    <source>
        <dbReference type="PROSITE-ProRule" id="PRU00723"/>
    </source>
</evidence>
<keyword evidence="1" id="KW-0862">Zinc</keyword>
<evidence type="ECO:0000313" key="4">
    <source>
        <dbReference type="EMBL" id="CAH1782956.1"/>
    </source>
</evidence>
<feature type="compositionally biased region" description="Basic residues" evidence="2">
    <location>
        <begin position="70"/>
        <end position="79"/>
    </location>
</feature>
<accession>A0A8S4NRI8</accession>
<feature type="region of interest" description="Disordered" evidence="2">
    <location>
        <begin position="1561"/>
        <end position="1583"/>
    </location>
</feature>
<feature type="region of interest" description="Disordered" evidence="2">
    <location>
        <begin position="201"/>
        <end position="362"/>
    </location>
</feature>
<feature type="region of interest" description="Disordered" evidence="2">
    <location>
        <begin position="2328"/>
        <end position="2358"/>
    </location>
</feature>
<feature type="region of interest" description="Disordered" evidence="2">
    <location>
        <begin position="65"/>
        <end position="86"/>
    </location>
</feature>
<dbReference type="GO" id="GO:0008270">
    <property type="term" value="F:zinc ion binding"/>
    <property type="evidence" value="ECO:0007669"/>
    <property type="project" value="UniProtKB-KW"/>
</dbReference>
<keyword evidence="1" id="KW-0479">Metal-binding</keyword>
<dbReference type="InterPro" id="IPR000571">
    <property type="entry name" value="Znf_CCCH"/>
</dbReference>
<feature type="region of interest" description="Disordered" evidence="2">
    <location>
        <begin position="377"/>
        <end position="412"/>
    </location>
</feature>
<evidence type="ECO:0000256" key="2">
    <source>
        <dbReference type="SAM" id="MobiDB-lite"/>
    </source>
</evidence>
<feature type="compositionally biased region" description="Low complexity" evidence="2">
    <location>
        <begin position="237"/>
        <end position="247"/>
    </location>
</feature>
<dbReference type="InterPro" id="IPR027871">
    <property type="entry name" value="DUF4603"/>
</dbReference>
<proteinExistence type="predicted"/>
<keyword evidence="5" id="KW-1185">Reference proteome</keyword>
<feature type="compositionally biased region" description="Basic and acidic residues" evidence="2">
    <location>
        <begin position="248"/>
        <end position="267"/>
    </location>
</feature>
<organism evidence="4 5">
    <name type="scientific">Owenia fusiformis</name>
    <name type="common">Polychaete worm</name>
    <dbReference type="NCBI Taxonomy" id="6347"/>
    <lineage>
        <taxon>Eukaryota</taxon>
        <taxon>Metazoa</taxon>
        <taxon>Spiralia</taxon>
        <taxon>Lophotrochozoa</taxon>
        <taxon>Annelida</taxon>
        <taxon>Polychaeta</taxon>
        <taxon>Sedentaria</taxon>
        <taxon>Canalipalpata</taxon>
        <taxon>Sabellida</taxon>
        <taxon>Oweniida</taxon>
        <taxon>Oweniidae</taxon>
        <taxon>Owenia</taxon>
    </lineage>
</organism>
<feature type="compositionally biased region" description="Basic and acidic residues" evidence="2">
    <location>
        <begin position="295"/>
        <end position="305"/>
    </location>
</feature>
<feature type="compositionally biased region" description="Basic residues" evidence="2">
    <location>
        <begin position="2340"/>
        <end position="2353"/>
    </location>
</feature>
<dbReference type="Pfam" id="PF15376">
    <property type="entry name" value="DUF4603"/>
    <property type="match status" value="1"/>
</dbReference>
<dbReference type="EMBL" id="CAIIXF020000005">
    <property type="protein sequence ID" value="CAH1782956.1"/>
    <property type="molecule type" value="Genomic_DNA"/>
</dbReference>
<dbReference type="PANTHER" id="PTHR17611">
    <property type="entry name" value="DNA SEGMENT, CHR 5, ERATO DOI 579, EXPRESSED"/>
    <property type="match status" value="1"/>
</dbReference>
<feature type="zinc finger region" description="C3H1-type" evidence="1">
    <location>
        <begin position="2278"/>
        <end position="2305"/>
    </location>
</feature>
<dbReference type="PANTHER" id="PTHR17611:SF3">
    <property type="entry name" value="DNA SEGMENT, CHR 5, ERATO DOI 579, EXPRESSED"/>
    <property type="match status" value="1"/>
</dbReference>
<feature type="compositionally biased region" description="Basic and acidic residues" evidence="2">
    <location>
        <begin position="400"/>
        <end position="412"/>
    </location>
</feature>
<evidence type="ECO:0000259" key="3">
    <source>
        <dbReference type="PROSITE" id="PS50103"/>
    </source>
</evidence>
<dbReference type="OrthoDB" id="3247158at2759"/>
<feature type="region of interest" description="Disordered" evidence="2">
    <location>
        <begin position="1063"/>
        <end position="1099"/>
    </location>
</feature>
<protein>
    <recommendedName>
        <fullName evidence="3">C3H1-type domain-containing protein</fullName>
    </recommendedName>
</protein>
<feature type="region of interest" description="Disordered" evidence="2">
    <location>
        <begin position="1971"/>
        <end position="1995"/>
    </location>
</feature>
<feature type="region of interest" description="Disordered" evidence="2">
    <location>
        <begin position="939"/>
        <end position="967"/>
    </location>
</feature>
<feature type="compositionally biased region" description="Basic and acidic residues" evidence="2">
    <location>
        <begin position="334"/>
        <end position="345"/>
    </location>
</feature>
<name>A0A8S4NRI8_OWEFU</name>
<sequence length="2385" mass="265874">MRQLFGIMALDPTMPSSSLQSWLGHELEIRGIDAVVYTRYILSILQQDHDQDFIETHSFPFEKKRDSKVKTHKSKKQEKRKSAELSSEEFRKSAAVECLLSVTDEDTGIETLVDELYIKLKEHQINQSLSVVSPCQADLSEGSDSVLSTSPDDPAERYYAAFPALSDGENGGTPQPPLPPPIPPLQQTAPTVWRRTSKQLFTKSGADRDLSPYDNVIVGDKSAPTTPKSDISRDVSPKSGSSTPSKPTKGDRKDVRRGGKMSTREKSPYTSSSKSVSSSREVSPRVVRRRKKSHQNSDESYDSRKYSRRHHSDRVRNRDSGGAGGTTRQPPKAGKSERVYLERSHSSGRHPPSRTKSWPQCEPSFILPSTKVLPHWAESRGSRRQPVPSDNSRTRRKVRTSPESRAESPEVAYEAHHRLRTVKFRSVPISSKFYDDDHNPLLLLNRTWSAGESNPSEDVTWYTEPFDVFECSSPIPGERLYHRQSSTGGDSEKDPSEHITEDILAIIDDEESGEFDDSLELGACALMLNNDTGFLDVDSKAHGTNSSRLMKLFSNSTRCSSPGSESSHSLQELWGLGYSEPSSPVSGQTKFYVPLLNHSNFYLGISPTSEDPISPMTSFHSEQDMEPFMLTAPSSIEKSCSVSSDSTIKSSRLLRLFSNESDTTEGTPRQLALIEIEREAEDDALFNDGDYPTPTKASGPTRVIAKEQPAIPHLVQFNIEPDNSSSDKDVDDEEDEVTPKQESNVSTLWKLNNNTIDASLKSPEVLHTLQPGEDAEATPRAVPIKFSQCANNVQEKEQTTFDNHFIFPGQTKKDHLMEKAIADIEQLFEDDDDPFLPTGVADIPFQSVSMSCPSSLSMAQTFPNKAHVANTESLGVQLETPGIQHETPGTQFKMKKEKSSDSISAVWIKPDNVQNKETVMSHSCVLLKDQASDTITIQPPDHPVIDPEAESDSDIDFSVKSQSSTPSDELALDTSVVPNISTELLNPSSATKLADVPFTVASMEASTESVIEELLNEINEDLQKALNITSDQEDVGSDQLVKIHSDCSSVGSVVEELLNEKGDTGRSSVPCVKSRTSSSNAPSMKTSQQELADKTASEMSSDKSFESLAALWDEADVDRFEEYDNVINDRPGKAILMDKCFSQLAEIWGQDSESISTVSTSDSLMAMAAEQRVEQNKDNKHSKEIMDDQKNTINPINLQQMLFEIWKTNEYDSPLYQRFNGFTTHDGHTISSALFLCDPIWGMDHKSTTWPPIWSTSTIHASPFNANRGNTFYSPYRFIAGFGNEIWAYETSKNPYATDTQHVTMVGNIGASPWKNIVIGPSPFKSLNSMNVSPLRNLEISASPLKNLGKGLYRLWDVNAQRRLDFDNMTGITPAFFPNSPQVLPRDFIQGGVYGNFLTLSYENIWDVNSFTETVGTQFLDPHDLSWPSVQLHFPKPRALRRRSISLESVDTHNPSTPRAVCSKDVDPSTKSCKDQFLHSENSAFHNQIPGKLSHVHSEPVIVYQHQGELCLLGGHQNYAFTSTAPPVPSQIAPAQSQPPVRPCTPEQNLQVTKTDSLLFSPETHFRPIKTPPADSPQTREESLELDDECEDGYQLYQGSETNTIKRAFIPKFRVKDEPLSKSIQTSNSPKKAESGYNLDVEAKRRAELIVENANKALYKNMNSRKSSQSLDEEQCYETSEEIVLSVIQPLSDSPQNVENLYNNALKLRNWSDSTTDEPGPTCDSNQQTVLQTVDTQSPLGESIHIDDINGKNLLENVQLHDIWENKCLDCSDQSNVKAGSNVNIWRRMNESGSVSKWDSIDNLSSSLGETCTENPASQIREHSQPNSYQSCKLMWSMGENEFMITGAGSLEAVDTGTSPIPQPASPLTHISNRNYESPSVMVSEAPKRKWSHGEDEIATDALLLQQSLFTSDEPLNLWSTTDLNDNTDVTLWGNKPSTSPHDRTWNKPAQASLHEATKLKNTWMKTQAQNIPKSSSMVKKHWSNSHSDSNSQTDIPTLDSYTSIHEPVKIVQSAWELGQSIEQTNQDTKYPAHIHSVDVWPNTATSLQQRSAQIQLDDDVFVDCNVDFNAMMFPTDGPGPPHNQDTYSTEVQTQPYNQALYSRDAQTQPHNQALYSTDAQTQPHNQALYSTDAQTQAHNQALYSTDAQTQDHNQALYSMDDPAHNQALYSTDSQTQAHNQALYSTDSQTQDHNQALYSTDSQTQDHNQALYSTDCPGGLHNQALYSTELEEQWLAADEEFQVQTPKRKGERPGNPRKPCSFFLEGQCRRTDCKFTHDLSTITCRFWEEGECFKGITCPFLHGYHGGNNCYDKSEEFLFEHDDFPELGSKGEKPAASRAGKGRQHNSSKKHGHSMTVRPAYKKLGRGKFKAKSIPMDIKHKKKPG</sequence>
<feature type="compositionally biased region" description="Pro residues" evidence="2">
    <location>
        <begin position="174"/>
        <end position="184"/>
    </location>
</feature>
<reference evidence="4" key="1">
    <citation type="submission" date="2022-03" db="EMBL/GenBank/DDBJ databases">
        <authorList>
            <person name="Martin C."/>
        </authorList>
    </citation>
    <scope>NUCLEOTIDE SEQUENCE</scope>
</reference>
<feature type="compositionally biased region" description="Low complexity" evidence="2">
    <location>
        <begin position="268"/>
        <end position="285"/>
    </location>
</feature>
<dbReference type="Proteomes" id="UP000749559">
    <property type="component" value="Unassembled WGS sequence"/>
</dbReference>
<feature type="region of interest" description="Disordered" evidence="2">
    <location>
        <begin position="718"/>
        <end position="745"/>
    </location>
</feature>
<feature type="domain" description="C3H1-type" evidence="3">
    <location>
        <begin position="2254"/>
        <end position="2277"/>
    </location>
</feature>
<evidence type="ECO:0000313" key="5">
    <source>
        <dbReference type="Proteomes" id="UP000749559"/>
    </source>
</evidence>
<gene>
    <name evidence="4" type="ORF">OFUS_LOCUS9352</name>
</gene>
<feature type="compositionally biased region" description="Polar residues" evidence="2">
    <location>
        <begin position="1985"/>
        <end position="1995"/>
    </location>
</feature>
<dbReference type="Pfam" id="PF14608">
    <property type="entry name" value="zf-CCCH_2"/>
    <property type="match status" value="2"/>
</dbReference>
<feature type="zinc finger region" description="C3H1-type" evidence="1">
    <location>
        <begin position="2254"/>
        <end position="2277"/>
    </location>
</feature>